<dbReference type="Proteomes" id="UP000250140">
    <property type="component" value="Unassembled WGS sequence"/>
</dbReference>
<evidence type="ECO:0000313" key="1">
    <source>
        <dbReference type="EMBL" id="OCL14965.1"/>
    </source>
</evidence>
<reference evidence="1 2" key="1">
    <citation type="journal article" date="2016" name="Nat. Commun.">
        <title>Ectomycorrhizal ecology is imprinted in the genome of the dominant symbiotic fungus Cenococcum geophilum.</title>
        <authorList>
            <consortium name="DOE Joint Genome Institute"/>
            <person name="Peter M."/>
            <person name="Kohler A."/>
            <person name="Ohm R.A."/>
            <person name="Kuo A."/>
            <person name="Krutzmann J."/>
            <person name="Morin E."/>
            <person name="Arend M."/>
            <person name="Barry K.W."/>
            <person name="Binder M."/>
            <person name="Choi C."/>
            <person name="Clum A."/>
            <person name="Copeland A."/>
            <person name="Grisel N."/>
            <person name="Haridas S."/>
            <person name="Kipfer T."/>
            <person name="LaButti K."/>
            <person name="Lindquist E."/>
            <person name="Lipzen A."/>
            <person name="Maire R."/>
            <person name="Meier B."/>
            <person name="Mihaltcheva S."/>
            <person name="Molinier V."/>
            <person name="Murat C."/>
            <person name="Poggeler S."/>
            <person name="Quandt C.A."/>
            <person name="Sperisen C."/>
            <person name="Tritt A."/>
            <person name="Tisserant E."/>
            <person name="Crous P.W."/>
            <person name="Henrissat B."/>
            <person name="Nehls U."/>
            <person name="Egli S."/>
            <person name="Spatafora J.W."/>
            <person name="Grigoriev I.V."/>
            <person name="Martin F.M."/>
        </authorList>
    </citation>
    <scope>NUCLEOTIDE SEQUENCE [LARGE SCALE GENOMIC DNA]</scope>
    <source>
        <strain evidence="1 2">CBS 207.34</strain>
    </source>
</reference>
<dbReference type="EMBL" id="KV748503">
    <property type="protein sequence ID" value="OCL14965.1"/>
    <property type="molecule type" value="Genomic_DNA"/>
</dbReference>
<protein>
    <submittedName>
        <fullName evidence="1">Uncharacterized protein</fullName>
    </submittedName>
</protein>
<keyword evidence="2" id="KW-1185">Reference proteome</keyword>
<dbReference type="AlphaFoldDB" id="A0A8E2FD35"/>
<proteinExistence type="predicted"/>
<evidence type="ECO:0000313" key="2">
    <source>
        <dbReference type="Proteomes" id="UP000250140"/>
    </source>
</evidence>
<sequence>MESDASFKRRFDDICSELRVEVEEEEEEPQVIPAVLDSPNAAKVQYFPIRYSSGVGDSRLFNHAKYPYWTPPKVPSDRQNIHYWIQYLHKLPPEGVNAYSRLYEPIHRINSFVKRVIEESNFAQSGLNDVIQLIERQMWSWIRYAEREKHSIKYQLMYHEMESLNQSTIKTSIVPLTDWYLRQLEEERKLCPARYVRHMGLMEFQERIKTMLKDAHTAQFILTPNSTEPELYHKWPPTPPKTSQKCQICRSCFGYLERVGRSRVWEVVIHSHPLESSEIQ</sequence>
<gene>
    <name evidence="1" type="ORF">AOQ84DRAFT_171055</name>
</gene>
<name>A0A8E2FD35_9PEZI</name>
<organism evidence="1 2">
    <name type="scientific">Glonium stellatum</name>
    <dbReference type="NCBI Taxonomy" id="574774"/>
    <lineage>
        <taxon>Eukaryota</taxon>
        <taxon>Fungi</taxon>
        <taxon>Dikarya</taxon>
        <taxon>Ascomycota</taxon>
        <taxon>Pezizomycotina</taxon>
        <taxon>Dothideomycetes</taxon>
        <taxon>Pleosporomycetidae</taxon>
        <taxon>Gloniales</taxon>
        <taxon>Gloniaceae</taxon>
        <taxon>Glonium</taxon>
    </lineage>
</organism>
<accession>A0A8E2FD35</accession>